<name>A0A1T4SYL9_9BACT</name>
<dbReference type="SUPFAM" id="SSF160467">
    <property type="entry name" value="PH0987 N-terminal domain-like"/>
    <property type="match status" value="1"/>
</dbReference>
<dbReference type="Gene3D" id="2.40.100.10">
    <property type="entry name" value="Cyclophilin-like"/>
    <property type="match status" value="1"/>
</dbReference>
<dbReference type="RefSeq" id="WP_078671137.1">
    <property type="nucleotide sequence ID" value="NZ_FUWZ01000003.1"/>
</dbReference>
<organism evidence="5 6">
    <name type="scientific">Chitinophaga eiseniae</name>
    <dbReference type="NCBI Taxonomy" id="634771"/>
    <lineage>
        <taxon>Bacteria</taxon>
        <taxon>Pseudomonadati</taxon>
        <taxon>Bacteroidota</taxon>
        <taxon>Chitinophagia</taxon>
        <taxon>Chitinophagales</taxon>
        <taxon>Chitinophagaceae</taxon>
        <taxon>Chitinophaga</taxon>
    </lineage>
</organism>
<dbReference type="EMBL" id="FUWZ01000003">
    <property type="protein sequence ID" value="SKA33297.1"/>
    <property type="molecule type" value="Genomic_DNA"/>
</dbReference>
<evidence type="ECO:0000256" key="1">
    <source>
        <dbReference type="ARBA" id="ARBA00022741"/>
    </source>
</evidence>
<dbReference type="InterPro" id="IPR003833">
    <property type="entry name" value="CT_C_D"/>
</dbReference>
<dbReference type="InterPro" id="IPR029000">
    <property type="entry name" value="Cyclophilin-like_dom_sf"/>
</dbReference>
<evidence type="ECO:0000313" key="5">
    <source>
        <dbReference type="EMBL" id="SKA33297.1"/>
    </source>
</evidence>
<proteinExistence type="predicted"/>
<dbReference type="Pfam" id="PF02682">
    <property type="entry name" value="CT_C_D"/>
    <property type="match status" value="1"/>
</dbReference>
<dbReference type="NCBIfam" id="TIGR00370">
    <property type="entry name" value="5-oxoprolinase subunit PxpB"/>
    <property type="match status" value="1"/>
</dbReference>
<sequence>MKSGYVIHPLGDSAAILKWEQEISMAVHQEVMKAYHCLRISSSPYILDLIPAYASLTIVYDAALIRNNERVPGLQWLTAYIATKIKTRDAITAPAPRKLRIPVCYDPSLGPDITEMAVSRKVTIADIIAWHCETVYTVYLTGFLPGFPYMGKVCAALETPRRPQPRLQVPAGSVGIAGAQTGIYPLASPGGWNIIGQTPLRMFDATHADPCYCHPGDQVQFIPVTLEVFRQIQHEQ</sequence>
<dbReference type="SMART" id="SM00796">
    <property type="entry name" value="AHS1"/>
    <property type="match status" value="1"/>
</dbReference>
<evidence type="ECO:0000256" key="3">
    <source>
        <dbReference type="ARBA" id="ARBA00022840"/>
    </source>
</evidence>
<dbReference type="InterPro" id="IPR010016">
    <property type="entry name" value="PxpB"/>
</dbReference>
<evidence type="ECO:0000259" key="4">
    <source>
        <dbReference type="SMART" id="SM00796"/>
    </source>
</evidence>
<keyword evidence="6" id="KW-1185">Reference proteome</keyword>
<feature type="domain" description="Carboxyltransferase" evidence="4">
    <location>
        <begin position="5"/>
        <end position="213"/>
    </location>
</feature>
<dbReference type="SUPFAM" id="SSF50891">
    <property type="entry name" value="Cyclophilin-like"/>
    <property type="match status" value="1"/>
</dbReference>
<keyword evidence="3" id="KW-0067">ATP-binding</keyword>
<dbReference type="Proteomes" id="UP000190367">
    <property type="component" value="Unassembled WGS sequence"/>
</dbReference>
<evidence type="ECO:0000313" key="6">
    <source>
        <dbReference type="Proteomes" id="UP000190367"/>
    </source>
</evidence>
<accession>A0A1T4SYL9</accession>
<dbReference type="PANTHER" id="PTHR34698">
    <property type="entry name" value="5-OXOPROLINASE SUBUNIT B"/>
    <property type="match status" value="1"/>
</dbReference>
<dbReference type="AlphaFoldDB" id="A0A1T4SYL9"/>
<dbReference type="Gene3D" id="3.30.1360.40">
    <property type="match status" value="1"/>
</dbReference>
<gene>
    <name evidence="5" type="ORF">SAMN04488128_103813</name>
</gene>
<dbReference type="GO" id="GO:0016787">
    <property type="term" value="F:hydrolase activity"/>
    <property type="evidence" value="ECO:0007669"/>
    <property type="project" value="UniProtKB-KW"/>
</dbReference>
<reference evidence="6" key="1">
    <citation type="submission" date="2017-02" db="EMBL/GenBank/DDBJ databases">
        <authorList>
            <person name="Varghese N."/>
            <person name="Submissions S."/>
        </authorList>
    </citation>
    <scope>NUCLEOTIDE SEQUENCE [LARGE SCALE GENOMIC DNA]</scope>
    <source>
        <strain evidence="6">DSM 22224</strain>
    </source>
</reference>
<dbReference type="STRING" id="634771.SAMN04488128_103813"/>
<evidence type="ECO:0000256" key="2">
    <source>
        <dbReference type="ARBA" id="ARBA00022801"/>
    </source>
</evidence>
<dbReference type="GO" id="GO:0005524">
    <property type="term" value="F:ATP binding"/>
    <property type="evidence" value="ECO:0007669"/>
    <property type="project" value="UniProtKB-KW"/>
</dbReference>
<dbReference type="OrthoDB" id="9778567at2"/>
<dbReference type="PANTHER" id="PTHR34698:SF2">
    <property type="entry name" value="5-OXOPROLINASE SUBUNIT B"/>
    <property type="match status" value="1"/>
</dbReference>
<keyword evidence="2" id="KW-0378">Hydrolase</keyword>
<keyword evidence="1" id="KW-0547">Nucleotide-binding</keyword>
<protein>
    <submittedName>
        <fullName evidence="5">Inhibitor of KinA</fullName>
    </submittedName>
</protein>